<protein>
    <submittedName>
        <fullName evidence="2">Uncharacterized protein</fullName>
    </submittedName>
</protein>
<dbReference type="EMBL" id="GGEC01041830">
    <property type="protein sequence ID" value="MBX22314.1"/>
    <property type="molecule type" value="Transcribed_RNA"/>
</dbReference>
<reference evidence="2" key="1">
    <citation type="submission" date="2018-02" db="EMBL/GenBank/DDBJ databases">
        <title>Rhizophora mucronata_Transcriptome.</title>
        <authorList>
            <person name="Meera S.P."/>
            <person name="Sreeshan A."/>
            <person name="Augustine A."/>
        </authorList>
    </citation>
    <scope>NUCLEOTIDE SEQUENCE</scope>
    <source>
        <tissue evidence="2">Leaf</tissue>
    </source>
</reference>
<name>A0A2P2LWH1_RHIMU</name>
<feature type="region of interest" description="Disordered" evidence="1">
    <location>
        <begin position="1"/>
        <end position="21"/>
    </location>
</feature>
<sequence length="21" mass="2695">MRQHDKQFFPKNSEEVKRKFD</sequence>
<proteinExistence type="predicted"/>
<dbReference type="AlphaFoldDB" id="A0A2P2LWH1"/>
<evidence type="ECO:0000256" key="1">
    <source>
        <dbReference type="SAM" id="MobiDB-lite"/>
    </source>
</evidence>
<accession>A0A2P2LWH1</accession>
<organism evidence="2">
    <name type="scientific">Rhizophora mucronata</name>
    <name type="common">Asiatic mangrove</name>
    <dbReference type="NCBI Taxonomy" id="61149"/>
    <lineage>
        <taxon>Eukaryota</taxon>
        <taxon>Viridiplantae</taxon>
        <taxon>Streptophyta</taxon>
        <taxon>Embryophyta</taxon>
        <taxon>Tracheophyta</taxon>
        <taxon>Spermatophyta</taxon>
        <taxon>Magnoliopsida</taxon>
        <taxon>eudicotyledons</taxon>
        <taxon>Gunneridae</taxon>
        <taxon>Pentapetalae</taxon>
        <taxon>rosids</taxon>
        <taxon>fabids</taxon>
        <taxon>Malpighiales</taxon>
        <taxon>Rhizophoraceae</taxon>
        <taxon>Rhizophora</taxon>
    </lineage>
</organism>
<evidence type="ECO:0000313" key="2">
    <source>
        <dbReference type="EMBL" id="MBX22314.1"/>
    </source>
</evidence>